<name>A0A645C4D0_9ZZZZ</name>
<proteinExistence type="predicted"/>
<sequence>MRLPLVSVGRVFVFPQFEVDIAVARFKFGDPVVHELVESGRFDFFEVAERVEASGQQRRRDGVGRLFQRDPIQHLNGKVLLVVIRQVLFRRLFDAAQSVEHHSVSSGAQDDDEADGNQLHPFFSQGFDDIFQQHDPHLALSPRDILGILFDFVEGDFRDLAGVHLDDLVRHFSNAQVMGDDNDGFIVVFVEVLQQLQNLF</sequence>
<reference evidence="1" key="1">
    <citation type="submission" date="2019-08" db="EMBL/GenBank/DDBJ databases">
        <authorList>
            <person name="Kucharzyk K."/>
            <person name="Murdoch R.W."/>
            <person name="Higgins S."/>
            <person name="Loffler F."/>
        </authorList>
    </citation>
    <scope>NUCLEOTIDE SEQUENCE</scope>
</reference>
<gene>
    <name evidence="1" type="ORF">SDC9_119478</name>
</gene>
<dbReference type="AlphaFoldDB" id="A0A645C4D0"/>
<protein>
    <submittedName>
        <fullName evidence="1">Uncharacterized protein</fullName>
    </submittedName>
</protein>
<evidence type="ECO:0000313" key="1">
    <source>
        <dbReference type="EMBL" id="MPM72502.1"/>
    </source>
</evidence>
<dbReference type="EMBL" id="VSSQ01024782">
    <property type="protein sequence ID" value="MPM72502.1"/>
    <property type="molecule type" value="Genomic_DNA"/>
</dbReference>
<comment type="caution">
    <text evidence="1">The sequence shown here is derived from an EMBL/GenBank/DDBJ whole genome shotgun (WGS) entry which is preliminary data.</text>
</comment>
<accession>A0A645C4D0</accession>
<organism evidence="1">
    <name type="scientific">bioreactor metagenome</name>
    <dbReference type="NCBI Taxonomy" id="1076179"/>
    <lineage>
        <taxon>unclassified sequences</taxon>
        <taxon>metagenomes</taxon>
        <taxon>ecological metagenomes</taxon>
    </lineage>
</organism>